<evidence type="ECO:0000259" key="4">
    <source>
        <dbReference type="Pfam" id="PF03816"/>
    </source>
</evidence>
<feature type="region of interest" description="Disordered" evidence="2">
    <location>
        <begin position="75"/>
        <end position="110"/>
    </location>
</feature>
<gene>
    <name evidence="5" type="ORF">ACFPQ4_14450</name>
</gene>
<dbReference type="InterPro" id="IPR004474">
    <property type="entry name" value="LytR_CpsA_psr"/>
</dbReference>
<evidence type="ECO:0000313" key="6">
    <source>
        <dbReference type="Proteomes" id="UP001596108"/>
    </source>
</evidence>
<organism evidence="5 6">
    <name type="scientific">Cohnella yongneupensis</name>
    <dbReference type="NCBI Taxonomy" id="425006"/>
    <lineage>
        <taxon>Bacteria</taxon>
        <taxon>Bacillati</taxon>
        <taxon>Bacillota</taxon>
        <taxon>Bacilli</taxon>
        <taxon>Bacillales</taxon>
        <taxon>Paenibacillaceae</taxon>
        <taxon>Cohnella</taxon>
    </lineage>
</organism>
<dbReference type="Pfam" id="PF03816">
    <property type="entry name" value="LytR_cpsA_psr"/>
    <property type="match status" value="1"/>
</dbReference>
<evidence type="ECO:0000256" key="3">
    <source>
        <dbReference type="SAM" id="Phobius"/>
    </source>
</evidence>
<feature type="transmembrane region" description="Helical" evidence="3">
    <location>
        <begin position="12"/>
        <end position="32"/>
    </location>
</feature>
<keyword evidence="3" id="KW-0812">Transmembrane</keyword>
<keyword evidence="3" id="KW-1133">Transmembrane helix</keyword>
<dbReference type="PANTHER" id="PTHR33392:SF6">
    <property type="entry name" value="POLYISOPRENYL-TEICHOIC ACID--PEPTIDOGLYCAN TEICHOIC ACID TRANSFERASE TAGU"/>
    <property type="match status" value="1"/>
</dbReference>
<protein>
    <submittedName>
        <fullName evidence="5">LCP family protein</fullName>
    </submittedName>
</protein>
<reference evidence="6" key="1">
    <citation type="journal article" date="2019" name="Int. J. Syst. Evol. Microbiol.">
        <title>The Global Catalogue of Microorganisms (GCM) 10K type strain sequencing project: providing services to taxonomists for standard genome sequencing and annotation.</title>
        <authorList>
            <consortium name="The Broad Institute Genomics Platform"/>
            <consortium name="The Broad Institute Genome Sequencing Center for Infectious Disease"/>
            <person name="Wu L."/>
            <person name="Ma J."/>
        </authorList>
    </citation>
    <scope>NUCLEOTIDE SEQUENCE [LARGE SCALE GENOMIC DNA]</scope>
    <source>
        <strain evidence="6">CGMCC 1.18578</strain>
    </source>
</reference>
<evidence type="ECO:0000256" key="2">
    <source>
        <dbReference type="SAM" id="MobiDB-lite"/>
    </source>
</evidence>
<dbReference type="RefSeq" id="WP_378112577.1">
    <property type="nucleotide sequence ID" value="NZ_JBHSNC010000043.1"/>
</dbReference>
<evidence type="ECO:0000256" key="1">
    <source>
        <dbReference type="ARBA" id="ARBA00006068"/>
    </source>
</evidence>
<dbReference type="NCBIfam" id="TIGR00350">
    <property type="entry name" value="lytR_cpsA_psr"/>
    <property type="match status" value="1"/>
</dbReference>
<sequence length="381" mass="42315">MKRKKWVKISLYSLLSVVVVAVIAGGYIWYALKHTMDAMYEPLPAKTWTQPVFEREEVKSDPVAVITDDNVATVDTQPVSADGQATSAEGTALSNTQPSPAGDKGKQATDDSKWDAIQAVKLDVEQVDRLLHPDLDKEDPFCILLLGVDERPGDRGRSDTMILLTVQPATNSVLGVSIPRDTRVLIPHRETYDKINHAYAFGGTSWAVEAVERLFGVPIAYYMKTNMEGMIDIVDTVGGVDVDNPFAFDVGSMKFPLGEQHLNGQEALAFVQMRKEDPHGDFGRNVRQRQVLSSAVDKVVSFRSLSKFPHILSELSNDVRTNLTFGNMVDLASDYRSSISNIVTLNLKGTGKMINGIYYYTVQPEDRKEIQDRMLEQLQAT</sequence>
<dbReference type="Proteomes" id="UP001596108">
    <property type="component" value="Unassembled WGS sequence"/>
</dbReference>
<evidence type="ECO:0000313" key="5">
    <source>
        <dbReference type="EMBL" id="MFC5530636.1"/>
    </source>
</evidence>
<proteinExistence type="inferred from homology"/>
<feature type="compositionally biased region" description="Polar residues" evidence="2">
    <location>
        <begin position="75"/>
        <end position="99"/>
    </location>
</feature>
<keyword evidence="6" id="KW-1185">Reference proteome</keyword>
<dbReference type="InterPro" id="IPR050922">
    <property type="entry name" value="LytR/CpsA/Psr_CW_biosynth"/>
</dbReference>
<keyword evidence="3" id="KW-0472">Membrane</keyword>
<comment type="caution">
    <text evidence="5">The sequence shown here is derived from an EMBL/GenBank/DDBJ whole genome shotgun (WGS) entry which is preliminary data.</text>
</comment>
<dbReference type="Gene3D" id="3.40.630.190">
    <property type="entry name" value="LCP protein"/>
    <property type="match status" value="1"/>
</dbReference>
<accession>A0ABW0R1P2</accession>
<feature type="domain" description="Cell envelope-related transcriptional attenuator" evidence="4">
    <location>
        <begin position="157"/>
        <end position="299"/>
    </location>
</feature>
<name>A0ABW0R1P2_9BACL</name>
<comment type="similarity">
    <text evidence="1">Belongs to the LytR/CpsA/Psr (LCP) family.</text>
</comment>
<dbReference type="EMBL" id="JBHSNC010000043">
    <property type="protein sequence ID" value="MFC5530636.1"/>
    <property type="molecule type" value="Genomic_DNA"/>
</dbReference>
<dbReference type="PANTHER" id="PTHR33392">
    <property type="entry name" value="POLYISOPRENYL-TEICHOIC ACID--PEPTIDOGLYCAN TEICHOIC ACID TRANSFERASE TAGU"/>
    <property type="match status" value="1"/>
</dbReference>